<dbReference type="InterPro" id="IPR019587">
    <property type="entry name" value="Polyketide_cyclase/dehydratase"/>
</dbReference>
<dbReference type="STRING" id="350058.Mvan_4273"/>
<dbReference type="InterPro" id="IPR023393">
    <property type="entry name" value="START-like_dom_sf"/>
</dbReference>
<proteinExistence type="predicted"/>
<accession>A1TD00</accession>
<evidence type="ECO:0000313" key="1">
    <source>
        <dbReference type="EMBL" id="ABM15050.1"/>
    </source>
</evidence>
<dbReference type="Proteomes" id="UP000009159">
    <property type="component" value="Chromosome"/>
</dbReference>
<evidence type="ECO:0000313" key="2">
    <source>
        <dbReference type="Proteomes" id="UP000009159"/>
    </source>
</evidence>
<protein>
    <submittedName>
        <fullName evidence="1">Cyclase/dehydrase</fullName>
    </submittedName>
</protein>
<name>A1TD00_MYCVP</name>
<dbReference type="KEGG" id="mva:Mvan_4273"/>
<dbReference type="HOGENOM" id="CLU_140981_0_0_11"/>
<organism evidence="1 2">
    <name type="scientific">Mycolicibacterium vanbaalenii (strain DSM 7251 / JCM 13017 / BCRC 16820 / KCTC 9966 / NRRL B-24157 / PYR-1)</name>
    <name type="common">Mycobacterium vanbaalenii</name>
    <dbReference type="NCBI Taxonomy" id="350058"/>
    <lineage>
        <taxon>Bacteria</taxon>
        <taxon>Bacillati</taxon>
        <taxon>Actinomycetota</taxon>
        <taxon>Actinomycetes</taxon>
        <taxon>Mycobacteriales</taxon>
        <taxon>Mycobacteriaceae</taxon>
        <taxon>Mycolicibacterium</taxon>
    </lineage>
</organism>
<dbReference type="SUPFAM" id="SSF55961">
    <property type="entry name" value="Bet v1-like"/>
    <property type="match status" value="1"/>
</dbReference>
<dbReference type="AlphaFoldDB" id="A1TD00"/>
<dbReference type="Gene3D" id="3.30.530.20">
    <property type="match status" value="1"/>
</dbReference>
<keyword evidence="2" id="KW-1185">Reference proteome</keyword>
<dbReference type="eggNOG" id="COG3832">
    <property type="taxonomic scope" value="Bacteria"/>
</dbReference>
<sequence length="153" mass="16646">MLNEAVAEVSRSRTVSAESAAIWARLADFGSLSAWADGIDHSCLLNGDDHPEPVGLTRRIQSGRDTFVETIVAFEPSRVLGYEIAGVPKGFRVSNRWNLEPRAHGATTVTLTTTIRTSRALLRPLGERAFARLMARRSDSLLDSLAKATEGNP</sequence>
<dbReference type="EMBL" id="CP000511">
    <property type="protein sequence ID" value="ABM15050.1"/>
    <property type="molecule type" value="Genomic_DNA"/>
</dbReference>
<dbReference type="Pfam" id="PF10604">
    <property type="entry name" value="Polyketide_cyc2"/>
    <property type="match status" value="1"/>
</dbReference>
<gene>
    <name evidence="1" type="ordered locus">Mvan_4273</name>
</gene>
<reference evidence="1" key="1">
    <citation type="submission" date="2006-12" db="EMBL/GenBank/DDBJ databases">
        <title>Complete sequence of Mycobacterium vanbaalenii PYR-1.</title>
        <authorList>
            <consortium name="US DOE Joint Genome Institute"/>
            <person name="Copeland A."/>
            <person name="Lucas S."/>
            <person name="Lapidus A."/>
            <person name="Barry K."/>
            <person name="Detter J.C."/>
            <person name="Glavina del Rio T."/>
            <person name="Hammon N."/>
            <person name="Israni S."/>
            <person name="Dalin E."/>
            <person name="Tice H."/>
            <person name="Pitluck S."/>
            <person name="Singan V."/>
            <person name="Schmutz J."/>
            <person name="Larimer F."/>
            <person name="Land M."/>
            <person name="Hauser L."/>
            <person name="Kyrpides N."/>
            <person name="Anderson I.J."/>
            <person name="Miller C."/>
            <person name="Richardson P."/>
        </authorList>
    </citation>
    <scope>NUCLEOTIDE SEQUENCE [LARGE SCALE GENOMIC DNA]</scope>
    <source>
        <strain evidence="1">PYR-1</strain>
    </source>
</reference>